<name>A0A4T0LR01_9BASI</name>
<reference evidence="3 4" key="1">
    <citation type="submission" date="2019-03" db="EMBL/GenBank/DDBJ databases">
        <title>Sequencing 25 genomes of Wallemia mellicola.</title>
        <authorList>
            <person name="Gostincar C."/>
        </authorList>
    </citation>
    <scope>NUCLEOTIDE SEQUENCE [LARGE SCALE GENOMIC DNA]</scope>
    <source>
        <strain evidence="3 4">EXF-6152</strain>
    </source>
</reference>
<dbReference type="SUPFAM" id="SSF54001">
    <property type="entry name" value="Cysteine proteinases"/>
    <property type="match status" value="1"/>
</dbReference>
<dbReference type="CDD" id="cd22744">
    <property type="entry name" value="OTU"/>
    <property type="match status" value="1"/>
</dbReference>
<dbReference type="PANTHER" id="PTHR34863">
    <property type="entry name" value="EXPRESSED PROTEIN"/>
    <property type="match status" value="1"/>
</dbReference>
<feature type="compositionally biased region" description="Low complexity" evidence="1">
    <location>
        <begin position="479"/>
        <end position="499"/>
    </location>
</feature>
<dbReference type="EMBL" id="SPRC01000115">
    <property type="protein sequence ID" value="TIB72330.1"/>
    <property type="molecule type" value="Genomic_DNA"/>
</dbReference>
<organism evidence="3 4">
    <name type="scientific">Wallemia mellicola</name>
    <dbReference type="NCBI Taxonomy" id="1708541"/>
    <lineage>
        <taxon>Eukaryota</taxon>
        <taxon>Fungi</taxon>
        <taxon>Dikarya</taxon>
        <taxon>Basidiomycota</taxon>
        <taxon>Wallemiomycotina</taxon>
        <taxon>Wallemiomycetes</taxon>
        <taxon>Wallemiales</taxon>
        <taxon>Wallemiaceae</taxon>
        <taxon>Wallemia</taxon>
    </lineage>
</organism>
<dbReference type="PROSITE" id="PS50802">
    <property type="entry name" value="OTU"/>
    <property type="match status" value="1"/>
</dbReference>
<evidence type="ECO:0000259" key="2">
    <source>
        <dbReference type="PROSITE" id="PS50802"/>
    </source>
</evidence>
<evidence type="ECO:0000256" key="1">
    <source>
        <dbReference type="SAM" id="MobiDB-lite"/>
    </source>
</evidence>
<dbReference type="Gene3D" id="3.90.70.80">
    <property type="match status" value="1"/>
</dbReference>
<feature type="region of interest" description="Disordered" evidence="1">
    <location>
        <begin position="477"/>
        <end position="592"/>
    </location>
</feature>
<feature type="compositionally biased region" description="Basic and acidic residues" evidence="1">
    <location>
        <begin position="546"/>
        <end position="558"/>
    </location>
</feature>
<dbReference type="PANTHER" id="PTHR34863:SF1">
    <property type="entry name" value="OTU DOMAIN-CONTAINING PROTEIN"/>
    <property type="match status" value="1"/>
</dbReference>
<sequence>MSTLRYKLAEEEMKLSQSRSTSDPYIPLPRRTIYAEKLLSSLPADIDLDSYNMTVYPSELLTLFISHKPNIRDVEEYDDWVYAGHLNYTIEIAPFNRALIKGNQVTFMAILVHCLEEIGCDAVRIQAFGLKAPISLLKGLTAFHSSHPLRHTNFFDIGTTVRPDFTGLSILKGVGPLSDTFPFCSPVAEGYGTARLRSKLSHNFIDPHARKDQLIETKMYSKVAHVIKSFGGKQPLFKAKTINILKDRFRSAKEHLGKICNKPDEDLQGFRIEATIFATNLTWCLHLALNYDLLKARTYDGQYELRELPRSAYADNAKRLINKVQDLNLLKGAGAAKASEEKNQVVADVWQSIGWNNYKWRVTRYNDVDAWWNDRMTRREFEKNTKFNSNVFFSERENCNAFFNIVRKKLQCPNCGAINRFNTVGGVRAFSMRCITCVKQVGKKKSCAMWNELLRGKDSKFYQDAIDVIIERNCSPRASPSIQESSSDSSDSPCLSASSAHPRKKGIPERNSDSSPEPSCPSLYDSPPVRPRKRSVIVIDSDSSEDSPRPQKRMHLEEESSQSPVPESSIESEDDLAAPSNVPAQATSTDDINHEMEEGPKHMVRTLWKSILDSNFPEEAVHHQITGHYIRTEGYIIGDGNCMFRAIAFALYGDQEKHRDVRKLVVKYMSENIHERVGQEKIKLLCDLSWRDYLVDMQKEGTWGDEYVLINAALACCTNIAVLSTSGSTNYVETIG</sequence>
<dbReference type="InterPro" id="IPR038765">
    <property type="entry name" value="Papain-like_cys_pep_sf"/>
</dbReference>
<dbReference type="Pfam" id="PF02338">
    <property type="entry name" value="OTU"/>
    <property type="match status" value="1"/>
</dbReference>
<evidence type="ECO:0000313" key="3">
    <source>
        <dbReference type="EMBL" id="TIB72330.1"/>
    </source>
</evidence>
<accession>A0A4T0LR01</accession>
<dbReference type="InterPro" id="IPR003323">
    <property type="entry name" value="OTU_dom"/>
</dbReference>
<proteinExistence type="predicted"/>
<protein>
    <submittedName>
        <fullName evidence="3">OTU-domain-containing protein</fullName>
    </submittedName>
</protein>
<dbReference type="Proteomes" id="UP000310685">
    <property type="component" value="Unassembled WGS sequence"/>
</dbReference>
<feature type="domain" description="OTU" evidence="2">
    <location>
        <begin position="631"/>
        <end position="736"/>
    </location>
</feature>
<evidence type="ECO:0000313" key="4">
    <source>
        <dbReference type="Proteomes" id="UP000310685"/>
    </source>
</evidence>
<gene>
    <name evidence="3" type="ORF">E3Q22_04433</name>
</gene>
<dbReference type="AlphaFoldDB" id="A0A4T0LR01"/>
<comment type="caution">
    <text evidence="3">The sequence shown here is derived from an EMBL/GenBank/DDBJ whole genome shotgun (WGS) entry which is preliminary data.</text>
</comment>